<reference evidence="1" key="1">
    <citation type="submission" date="2022-11" db="EMBL/GenBank/DDBJ databases">
        <authorList>
            <person name="Morgan W.R."/>
            <person name="Tartar A."/>
        </authorList>
    </citation>
    <scope>NUCLEOTIDE SEQUENCE</scope>
    <source>
        <strain evidence="1">ARSEF 373</strain>
    </source>
</reference>
<dbReference type="Proteomes" id="UP001146120">
    <property type="component" value="Unassembled WGS sequence"/>
</dbReference>
<reference evidence="1" key="2">
    <citation type="journal article" date="2023" name="Microbiol Resour">
        <title>Decontamination and Annotation of the Draft Genome Sequence of the Oomycete Lagenidium giganteum ARSEF 373.</title>
        <authorList>
            <person name="Morgan W.R."/>
            <person name="Tartar A."/>
        </authorList>
    </citation>
    <scope>NUCLEOTIDE SEQUENCE</scope>
    <source>
        <strain evidence="1">ARSEF 373</strain>
    </source>
</reference>
<comment type="caution">
    <text evidence="1">The sequence shown here is derived from an EMBL/GenBank/DDBJ whole genome shotgun (WGS) entry which is preliminary data.</text>
</comment>
<evidence type="ECO:0000313" key="1">
    <source>
        <dbReference type="EMBL" id="DAZ92928.1"/>
    </source>
</evidence>
<dbReference type="AlphaFoldDB" id="A0AAV2YG93"/>
<keyword evidence="2" id="KW-1185">Reference proteome</keyword>
<dbReference type="EMBL" id="DAKRPA010000366">
    <property type="protein sequence ID" value="DAZ92928.1"/>
    <property type="molecule type" value="Genomic_DNA"/>
</dbReference>
<gene>
    <name evidence="1" type="ORF">N0F65_011504</name>
</gene>
<sequence>MGDTADGWFRKNLRCSRAAFLEIVDRVTERWKNLHPPVLHSRFTIQDRVAATLFYFCHGVSMEQAGRIAGMSERAKVFINQVIHTLESSWLDDVIRLPRT</sequence>
<proteinExistence type="predicted"/>
<protein>
    <submittedName>
        <fullName evidence="1">Uncharacterized protein</fullName>
    </submittedName>
</protein>
<accession>A0AAV2YG93</accession>
<organism evidence="1 2">
    <name type="scientific">Lagenidium giganteum</name>
    <dbReference type="NCBI Taxonomy" id="4803"/>
    <lineage>
        <taxon>Eukaryota</taxon>
        <taxon>Sar</taxon>
        <taxon>Stramenopiles</taxon>
        <taxon>Oomycota</taxon>
        <taxon>Peronosporomycetes</taxon>
        <taxon>Pythiales</taxon>
        <taxon>Pythiaceae</taxon>
    </lineage>
</organism>
<feature type="non-terminal residue" evidence="1">
    <location>
        <position position="100"/>
    </location>
</feature>
<name>A0AAV2YG93_9STRA</name>
<evidence type="ECO:0000313" key="2">
    <source>
        <dbReference type="Proteomes" id="UP001146120"/>
    </source>
</evidence>